<dbReference type="Pfam" id="PF13936">
    <property type="entry name" value="HTH_38"/>
    <property type="match status" value="1"/>
</dbReference>
<feature type="domain" description="Integrase catalytic" evidence="4">
    <location>
        <begin position="167"/>
        <end position="329"/>
    </location>
</feature>
<dbReference type="EMBL" id="CP079216">
    <property type="protein sequence ID" value="QXT64319.1"/>
    <property type="molecule type" value="Genomic_DNA"/>
</dbReference>
<evidence type="ECO:0000313" key="5">
    <source>
        <dbReference type="EMBL" id="QXT64319.1"/>
    </source>
</evidence>
<reference evidence="5 6" key="1">
    <citation type="submission" date="2021-07" db="EMBL/GenBank/DDBJ databases">
        <title>complete genome sequencing of Tessaracoccus sp.J1M15.</title>
        <authorList>
            <person name="Bae J.-W."/>
            <person name="Kim D.-y."/>
        </authorList>
    </citation>
    <scope>NUCLEOTIDE SEQUENCE [LARGE SCALE GENOMIC DNA]</scope>
    <source>
        <strain evidence="5 6">J1M15</strain>
    </source>
</reference>
<evidence type="ECO:0000256" key="2">
    <source>
        <dbReference type="ARBA" id="ARBA00023125"/>
    </source>
</evidence>
<dbReference type="Proteomes" id="UP000824504">
    <property type="component" value="Chromosome"/>
</dbReference>
<dbReference type="NCBIfam" id="NF033563">
    <property type="entry name" value="transpos_IS30"/>
    <property type="match status" value="1"/>
</dbReference>
<evidence type="ECO:0000259" key="4">
    <source>
        <dbReference type="PROSITE" id="PS50994"/>
    </source>
</evidence>
<dbReference type="PROSITE" id="PS01043">
    <property type="entry name" value="TRANSPOSASE_IS30"/>
    <property type="match status" value="1"/>
</dbReference>
<keyword evidence="1" id="KW-0815">Transposition</keyword>
<dbReference type="InterPro" id="IPR051917">
    <property type="entry name" value="Transposase-Integrase"/>
</dbReference>
<keyword evidence="6" id="KW-1185">Reference proteome</keyword>
<protein>
    <submittedName>
        <fullName evidence="5">IS30 family transposase</fullName>
    </submittedName>
</protein>
<dbReference type="InterPro" id="IPR025246">
    <property type="entry name" value="IS30-like_HTH"/>
</dbReference>
<organism evidence="5 6">
    <name type="scientific">Tessaracoccus palaemonis</name>
    <dbReference type="NCBI Taxonomy" id="2829499"/>
    <lineage>
        <taxon>Bacteria</taxon>
        <taxon>Bacillati</taxon>
        <taxon>Actinomycetota</taxon>
        <taxon>Actinomycetes</taxon>
        <taxon>Propionibacteriales</taxon>
        <taxon>Propionibacteriaceae</taxon>
        <taxon>Tessaracoccus</taxon>
    </lineage>
</organism>
<keyword evidence="2" id="KW-0238">DNA-binding</keyword>
<dbReference type="InterPro" id="IPR001584">
    <property type="entry name" value="Integrase_cat-core"/>
</dbReference>
<keyword evidence="3" id="KW-0233">DNA recombination</keyword>
<evidence type="ECO:0000256" key="3">
    <source>
        <dbReference type="ARBA" id="ARBA00023172"/>
    </source>
</evidence>
<proteinExistence type="predicted"/>
<dbReference type="InterPro" id="IPR053392">
    <property type="entry name" value="Transposase_IS30-like"/>
</dbReference>
<evidence type="ECO:0000313" key="6">
    <source>
        <dbReference type="Proteomes" id="UP000824504"/>
    </source>
</evidence>
<evidence type="ECO:0000256" key="1">
    <source>
        <dbReference type="ARBA" id="ARBA00022578"/>
    </source>
</evidence>
<dbReference type="PANTHER" id="PTHR10948:SF23">
    <property type="entry name" value="TRANSPOSASE INSI FOR INSERTION SEQUENCE ELEMENT IS30A-RELATED"/>
    <property type="match status" value="1"/>
</dbReference>
<dbReference type="InterPro" id="IPR001598">
    <property type="entry name" value="Transposase_IS30_CS"/>
</dbReference>
<name>A0ABX8ST05_9ACTN</name>
<accession>A0ABX8ST05</accession>
<dbReference type="Pfam" id="PF00665">
    <property type="entry name" value="rve"/>
    <property type="match status" value="1"/>
</dbReference>
<dbReference type="PROSITE" id="PS50994">
    <property type="entry name" value="INTEGRASE"/>
    <property type="match status" value="1"/>
</dbReference>
<gene>
    <name evidence="5" type="ORF">KDB89_07335</name>
</gene>
<dbReference type="PANTHER" id="PTHR10948">
    <property type="entry name" value="TRANSPOSASE"/>
    <property type="match status" value="1"/>
</dbReference>
<sequence>MTAHDRAEISTGLKAGWGIRRIAVHIDRAPSVISREIRRNSTKTCGYRVVRADVEAQRRRRRPQTRKIDADPVLRARVMGDLKRSRTPRQIAGRLRLEACDPTVETMVHSTPADGAQVSHEAIYRFIYALPKGELARHSVMLRSKRTSREPRSKDGRRAPIVAMVSIDDRPADVTERRIPGAWEGDLIIGAHGKSAAATLVERVTRFTIICGLPEGKKAVAVADTLAERMWPFPEVLRTSLTWDQGSEMAEHARLTAAVNLPVYFAHSRSPWERGTNENTNGLIREYLPKGTYITSNQAYLDAIADELNDRPRASLGFYTPREKFEALLAADVASTS</sequence>